<dbReference type="SUPFAM" id="SSF53850">
    <property type="entry name" value="Periplasmic binding protein-like II"/>
    <property type="match status" value="1"/>
</dbReference>
<accession>A0A3E0X2S3</accession>
<keyword evidence="3" id="KW-0238">DNA-binding</keyword>
<evidence type="ECO:0000313" key="7">
    <source>
        <dbReference type="Proteomes" id="UP000256763"/>
    </source>
</evidence>
<dbReference type="GO" id="GO:0043565">
    <property type="term" value="F:sequence-specific DNA binding"/>
    <property type="evidence" value="ECO:0007669"/>
    <property type="project" value="TreeGrafter"/>
</dbReference>
<dbReference type="InterPro" id="IPR036390">
    <property type="entry name" value="WH_DNA-bd_sf"/>
</dbReference>
<evidence type="ECO:0000256" key="1">
    <source>
        <dbReference type="ARBA" id="ARBA00009437"/>
    </source>
</evidence>
<gene>
    <name evidence="6" type="ORF">CAL65_03315</name>
</gene>
<dbReference type="InterPro" id="IPR000847">
    <property type="entry name" value="LysR_HTH_N"/>
</dbReference>
<dbReference type="Proteomes" id="UP000256763">
    <property type="component" value="Unassembled WGS sequence"/>
</dbReference>
<dbReference type="Pfam" id="PF03466">
    <property type="entry name" value="LysR_substrate"/>
    <property type="match status" value="1"/>
</dbReference>
<protein>
    <submittedName>
        <fullName evidence="6">LysR family transcriptional regulator</fullName>
    </submittedName>
</protein>
<dbReference type="GO" id="GO:0003700">
    <property type="term" value="F:DNA-binding transcription factor activity"/>
    <property type="evidence" value="ECO:0007669"/>
    <property type="project" value="InterPro"/>
</dbReference>
<comment type="caution">
    <text evidence="6">The sequence shown here is derived from an EMBL/GenBank/DDBJ whole genome shotgun (WGS) entry which is preliminary data.</text>
</comment>
<keyword evidence="4" id="KW-0804">Transcription</keyword>
<dbReference type="PANTHER" id="PTHR30537:SF5">
    <property type="entry name" value="HTH-TYPE TRANSCRIPTIONAL ACTIVATOR TTDR-RELATED"/>
    <property type="match status" value="1"/>
</dbReference>
<dbReference type="AlphaFoldDB" id="A0A3E0X2S3"/>
<comment type="similarity">
    <text evidence="1">Belongs to the LysR transcriptional regulatory family.</text>
</comment>
<sequence length="301" mass="32463">MPDRLKTMAMLVRVIDEGSITAGARALRMPIATVSRRISELEADLNAELVLRSPRGLTLTDAGTAYVAACRRILEEVAEAERSASGEFSAPRGTLTLTAPIVFGRLHVLPVVTAFLHCHPEVNIQLQLTDRNVSLGEEHIDMAIRIGPLPDSGLIARKVGEVRHVVCASPSYLDKHGRPNAPDDLEGASCITLDQFLTAQVWGFEAEGKSLQIPVHARLTVNTAEAALDAAEAGLGFTRVLSYQAAPGTQAGRLATVLQAWEPKPLPIHLVYERRALIPQKLRAFIDFAAPRIAHSTASVA</sequence>
<dbReference type="Pfam" id="PF00126">
    <property type="entry name" value="HTH_1"/>
    <property type="match status" value="1"/>
</dbReference>
<feature type="domain" description="HTH lysR-type" evidence="5">
    <location>
        <begin position="3"/>
        <end position="60"/>
    </location>
</feature>
<evidence type="ECO:0000259" key="5">
    <source>
        <dbReference type="PROSITE" id="PS50931"/>
    </source>
</evidence>
<dbReference type="RefSeq" id="WP_116300959.1">
    <property type="nucleotide sequence ID" value="NZ_NFZV01000002.1"/>
</dbReference>
<dbReference type="InterPro" id="IPR058163">
    <property type="entry name" value="LysR-type_TF_proteobact-type"/>
</dbReference>
<evidence type="ECO:0000313" key="6">
    <source>
        <dbReference type="EMBL" id="RFA38941.1"/>
    </source>
</evidence>
<name>A0A3E0X2S3_9GAMM</name>
<evidence type="ECO:0000256" key="3">
    <source>
        <dbReference type="ARBA" id="ARBA00023125"/>
    </source>
</evidence>
<evidence type="ECO:0000256" key="2">
    <source>
        <dbReference type="ARBA" id="ARBA00023015"/>
    </source>
</evidence>
<keyword evidence="7" id="KW-1185">Reference proteome</keyword>
<dbReference type="CDD" id="cd08471">
    <property type="entry name" value="PBP2_CrgA_like_2"/>
    <property type="match status" value="1"/>
</dbReference>
<dbReference type="FunFam" id="1.10.10.10:FF:000001">
    <property type="entry name" value="LysR family transcriptional regulator"/>
    <property type="match status" value="1"/>
</dbReference>
<dbReference type="PROSITE" id="PS50931">
    <property type="entry name" value="HTH_LYSR"/>
    <property type="match status" value="1"/>
</dbReference>
<organism evidence="6 7">
    <name type="scientific">Alkalilimnicola ehrlichii</name>
    <dbReference type="NCBI Taxonomy" id="351052"/>
    <lineage>
        <taxon>Bacteria</taxon>
        <taxon>Pseudomonadati</taxon>
        <taxon>Pseudomonadota</taxon>
        <taxon>Gammaproteobacteria</taxon>
        <taxon>Chromatiales</taxon>
        <taxon>Ectothiorhodospiraceae</taxon>
        <taxon>Alkalilimnicola</taxon>
    </lineage>
</organism>
<proteinExistence type="inferred from homology"/>
<dbReference type="GO" id="GO:0006351">
    <property type="term" value="P:DNA-templated transcription"/>
    <property type="evidence" value="ECO:0007669"/>
    <property type="project" value="TreeGrafter"/>
</dbReference>
<evidence type="ECO:0000256" key="4">
    <source>
        <dbReference type="ARBA" id="ARBA00023163"/>
    </source>
</evidence>
<keyword evidence="2" id="KW-0805">Transcription regulation</keyword>
<dbReference type="EMBL" id="NFZW01000002">
    <property type="protein sequence ID" value="RFA38941.1"/>
    <property type="molecule type" value="Genomic_DNA"/>
</dbReference>
<dbReference type="Gene3D" id="3.40.190.290">
    <property type="match status" value="1"/>
</dbReference>
<dbReference type="OrthoDB" id="8885940at2"/>
<dbReference type="InterPro" id="IPR005119">
    <property type="entry name" value="LysR_subst-bd"/>
</dbReference>
<dbReference type="Gene3D" id="1.10.10.10">
    <property type="entry name" value="Winged helix-like DNA-binding domain superfamily/Winged helix DNA-binding domain"/>
    <property type="match status" value="1"/>
</dbReference>
<dbReference type="InterPro" id="IPR036388">
    <property type="entry name" value="WH-like_DNA-bd_sf"/>
</dbReference>
<reference evidence="7" key="1">
    <citation type="submission" date="2017-05" db="EMBL/GenBank/DDBJ databases">
        <authorList>
            <person name="Sharma S."/>
            <person name="Sidhu C."/>
            <person name="Pinnaka A.K."/>
        </authorList>
    </citation>
    <scope>NUCLEOTIDE SEQUENCE [LARGE SCALE GENOMIC DNA]</scope>
    <source>
        <strain evidence="7">AK93</strain>
    </source>
</reference>
<dbReference type="FunFam" id="3.40.190.290:FF:000001">
    <property type="entry name" value="Transcriptional regulator, LysR family"/>
    <property type="match status" value="1"/>
</dbReference>
<dbReference type="PANTHER" id="PTHR30537">
    <property type="entry name" value="HTH-TYPE TRANSCRIPTIONAL REGULATOR"/>
    <property type="match status" value="1"/>
</dbReference>
<dbReference type="SUPFAM" id="SSF46785">
    <property type="entry name" value="Winged helix' DNA-binding domain"/>
    <property type="match status" value="1"/>
</dbReference>